<accession>A0A9Q0MXR1</accession>
<dbReference type="Proteomes" id="UP001151699">
    <property type="component" value="Chromosome X"/>
</dbReference>
<evidence type="ECO:0000313" key="2">
    <source>
        <dbReference type="Proteomes" id="UP001151699"/>
    </source>
</evidence>
<reference evidence="1" key="1">
    <citation type="submission" date="2022-07" db="EMBL/GenBank/DDBJ databases">
        <authorList>
            <person name="Trinca V."/>
            <person name="Uliana J.V.C."/>
            <person name="Torres T.T."/>
            <person name="Ward R.J."/>
            <person name="Monesi N."/>
        </authorList>
    </citation>
    <scope>NUCLEOTIDE SEQUENCE</scope>
    <source>
        <strain evidence="1">HSMRA1968</strain>
        <tissue evidence="1">Whole embryos</tissue>
    </source>
</reference>
<dbReference type="AlphaFoldDB" id="A0A9Q0MXR1"/>
<feature type="non-terminal residue" evidence="1">
    <location>
        <position position="113"/>
    </location>
</feature>
<comment type="caution">
    <text evidence="1">The sequence shown here is derived from an EMBL/GenBank/DDBJ whole genome shotgun (WGS) entry which is preliminary data.</text>
</comment>
<dbReference type="EMBL" id="WJQU01000003">
    <property type="protein sequence ID" value="KAJ6639434.1"/>
    <property type="molecule type" value="Genomic_DNA"/>
</dbReference>
<feature type="non-terminal residue" evidence="1">
    <location>
        <position position="1"/>
    </location>
</feature>
<protein>
    <submittedName>
        <fullName evidence="1">Uncharacterized protein</fullName>
    </submittedName>
</protein>
<proteinExistence type="predicted"/>
<keyword evidence="2" id="KW-1185">Reference proteome</keyword>
<organism evidence="1 2">
    <name type="scientific">Pseudolycoriella hygida</name>
    <dbReference type="NCBI Taxonomy" id="35572"/>
    <lineage>
        <taxon>Eukaryota</taxon>
        <taxon>Metazoa</taxon>
        <taxon>Ecdysozoa</taxon>
        <taxon>Arthropoda</taxon>
        <taxon>Hexapoda</taxon>
        <taxon>Insecta</taxon>
        <taxon>Pterygota</taxon>
        <taxon>Neoptera</taxon>
        <taxon>Endopterygota</taxon>
        <taxon>Diptera</taxon>
        <taxon>Nematocera</taxon>
        <taxon>Sciaroidea</taxon>
        <taxon>Sciaridae</taxon>
        <taxon>Pseudolycoriella</taxon>
    </lineage>
</organism>
<sequence length="113" mass="13344">FAKNYLSIIPLWTGILITDPNVIVYHNQHVESFFCISKTHFRRKPVLLGKLPTKCGRFIRESITRTNRVVKGFKWNIGKFRLATSYQPMRTNKKRKRDEKKCDYAILAEAKEK</sequence>
<name>A0A9Q0MXR1_9DIPT</name>
<gene>
    <name evidence="1" type="ORF">Bhyg_12179</name>
</gene>
<evidence type="ECO:0000313" key="1">
    <source>
        <dbReference type="EMBL" id="KAJ6639434.1"/>
    </source>
</evidence>